<reference evidence="1 2" key="1">
    <citation type="submission" date="2014-04" db="EMBL/GenBank/DDBJ databases">
        <title>Draft genome sequence of Photobacterium halotolerans S2753: a solonamide, ngercheumicin and holomycin producer.</title>
        <authorList>
            <person name="Machado H.R."/>
            <person name="Gram L."/>
        </authorList>
    </citation>
    <scope>NUCLEOTIDE SEQUENCE [LARGE SCALE GENOMIC DNA]</scope>
    <source>
        <strain evidence="1 2">S2753</strain>
    </source>
</reference>
<dbReference type="EMBL" id="JMIB01000039">
    <property type="protein sequence ID" value="KDM89970.1"/>
    <property type="molecule type" value="Genomic_DNA"/>
</dbReference>
<evidence type="ECO:0000313" key="1">
    <source>
        <dbReference type="EMBL" id="KDM89970.1"/>
    </source>
</evidence>
<sequence length="62" mass="7273">MDEFLGCRRRERLQPARPAPEKKKHFWALFVLAKSVWRASENTEIGTKLMRDIPLNEAYIAS</sequence>
<dbReference type="OrthoDB" id="5829732at2"/>
<dbReference type="AlphaFoldDB" id="A0A066RHN8"/>
<dbReference type="RefSeq" id="WP_036756505.1">
    <property type="nucleotide sequence ID" value="NZ_JAGSGC010000004.1"/>
</dbReference>
<organism evidence="1 2">
    <name type="scientific">Photobacterium galatheae</name>
    <dbReference type="NCBI Taxonomy" id="1654360"/>
    <lineage>
        <taxon>Bacteria</taxon>
        <taxon>Pseudomonadati</taxon>
        <taxon>Pseudomonadota</taxon>
        <taxon>Gammaproteobacteria</taxon>
        <taxon>Vibrionales</taxon>
        <taxon>Vibrionaceae</taxon>
        <taxon>Photobacterium</taxon>
    </lineage>
</organism>
<dbReference type="Proteomes" id="UP000027192">
    <property type="component" value="Unassembled WGS sequence"/>
</dbReference>
<accession>A0A066RHN8</accession>
<keyword evidence="2" id="KW-1185">Reference proteome</keyword>
<name>A0A066RHN8_9GAMM</name>
<evidence type="ECO:0000313" key="2">
    <source>
        <dbReference type="Proteomes" id="UP000027192"/>
    </source>
</evidence>
<protein>
    <submittedName>
        <fullName evidence="1">Uncharacterized protein</fullName>
    </submittedName>
</protein>
<gene>
    <name evidence="1" type="ORF">EA58_19695</name>
</gene>
<comment type="caution">
    <text evidence="1">The sequence shown here is derived from an EMBL/GenBank/DDBJ whole genome shotgun (WGS) entry which is preliminary data.</text>
</comment>
<proteinExistence type="predicted"/>